<keyword evidence="2" id="KW-1133">Transmembrane helix</keyword>
<gene>
    <name evidence="3" type="ORF">ANSO36C_66430</name>
</gene>
<evidence type="ECO:0000313" key="3">
    <source>
        <dbReference type="EMBL" id="BDI20841.1"/>
    </source>
</evidence>
<name>A0ABN6QCE9_NOSCO</name>
<dbReference type="Proteomes" id="UP001055453">
    <property type="component" value="Plasmid pANSO36B"/>
</dbReference>
<keyword evidence="2" id="KW-0812">Transmembrane</keyword>
<evidence type="ECO:0000313" key="4">
    <source>
        <dbReference type="Proteomes" id="UP001055453"/>
    </source>
</evidence>
<reference evidence="3" key="1">
    <citation type="submission" date="2022-04" db="EMBL/GenBank/DDBJ databases">
        <title>Complete genome sequence of a cyanobacterium, Nostoc sp. SO-36, isolated in Antarctica.</title>
        <authorList>
            <person name="Kanesaki Y."/>
            <person name="Effendi D."/>
            <person name="Sakamoto T."/>
            <person name="Ohtani S."/>
            <person name="Awai K."/>
        </authorList>
    </citation>
    <scope>NUCLEOTIDE SEQUENCE</scope>
    <source>
        <strain evidence="3">SO-36</strain>
        <plasmid evidence="3">pANSO36B</plasmid>
    </source>
</reference>
<feature type="transmembrane region" description="Helical" evidence="2">
    <location>
        <begin position="52"/>
        <end position="75"/>
    </location>
</feature>
<evidence type="ECO:0000256" key="1">
    <source>
        <dbReference type="ARBA" id="ARBA00022967"/>
    </source>
</evidence>
<keyword evidence="2" id="KW-0472">Membrane</keyword>
<dbReference type="PANTHER" id="PTHR43520:SF8">
    <property type="entry name" value="P-TYPE CU(+) TRANSPORTER"/>
    <property type="match status" value="1"/>
</dbReference>
<dbReference type="PANTHER" id="PTHR43520">
    <property type="entry name" value="ATP7, ISOFORM B"/>
    <property type="match status" value="1"/>
</dbReference>
<feature type="transmembrane region" description="Helical" evidence="2">
    <location>
        <begin position="20"/>
        <end position="40"/>
    </location>
</feature>
<dbReference type="EMBL" id="AP025734">
    <property type="protein sequence ID" value="BDI20841.1"/>
    <property type="molecule type" value="Genomic_DNA"/>
</dbReference>
<geneLocation type="plasmid" evidence="3 4">
    <name>pANSO36B</name>
</geneLocation>
<keyword evidence="3" id="KW-0614">Plasmid</keyword>
<evidence type="ECO:0000256" key="2">
    <source>
        <dbReference type="SAM" id="Phobius"/>
    </source>
</evidence>
<sequence length="121" mass="13816">MTGLNLPWIRTLWLDKSWVQLVLATPVLLWCGADFFKNAWKAFKRHTATMDTLVAMGTGAAYFYSLFATVFPGFFTDAGLMPDVYYQLPKKRIRQKHHFLMATPYPSMAKSHKGGTHQGKE</sequence>
<accession>A0ABN6QCE9</accession>
<proteinExistence type="predicted"/>
<protein>
    <submittedName>
        <fullName evidence="3">Uncharacterized protein</fullName>
    </submittedName>
</protein>
<keyword evidence="4" id="KW-1185">Reference proteome</keyword>
<organism evidence="3 4">
    <name type="scientific">Nostoc cf. commune SO-36</name>
    <dbReference type="NCBI Taxonomy" id="449208"/>
    <lineage>
        <taxon>Bacteria</taxon>
        <taxon>Bacillati</taxon>
        <taxon>Cyanobacteriota</taxon>
        <taxon>Cyanophyceae</taxon>
        <taxon>Nostocales</taxon>
        <taxon>Nostocaceae</taxon>
        <taxon>Nostoc</taxon>
    </lineage>
</organism>
<keyword evidence="1" id="KW-1278">Translocase</keyword>